<dbReference type="EMBL" id="JAWJWE010000008">
    <property type="protein sequence ID" value="KAK6631852.1"/>
    <property type="molecule type" value="Genomic_DNA"/>
</dbReference>
<feature type="region of interest" description="Disordered" evidence="1">
    <location>
        <begin position="1465"/>
        <end position="1507"/>
    </location>
</feature>
<dbReference type="GO" id="GO:0006405">
    <property type="term" value="P:RNA export from nucleus"/>
    <property type="evidence" value="ECO:0007669"/>
    <property type="project" value="TreeGrafter"/>
</dbReference>
<proteinExistence type="predicted"/>
<evidence type="ECO:0000313" key="3">
    <source>
        <dbReference type="Proteomes" id="UP001372834"/>
    </source>
</evidence>
<evidence type="ECO:0008006" key="4">
    <source>
        <dbReference type="Google" id="ProtNLM"/>
    </source>
</evidence>
<feature type="compositionally biased region" description="Basic and acidic residues" evidence="1">
    <location>
        <begin position="984"/>
        <end position="995"/>
    </location>
</feature>
<feature type="region of interest" description="Disordered" evidence="1">
    <location>
        <begin position="1249"/>
        <end position="1272"/>
    </location>
</feature>
<feature type="compositionally biased region" description="Low complexity" evidence="1">
    <location>
        <begin position="1249"/>
        <end position="1265"/>
    </location>
</feature>
<dbReference type="InterPro" id="IPR015943">
    <property type="entry name" value="WD40/YVTN_repeat-like_dom_sf"/>
</dbReference>
<organism evidence="2 3">
    <name type="scientific">Polyplax serrata</name>
    <name type="common">Common mouse louse</name>
    <dbReference type="NCBI Taxonomy" id="468196"/>
    <lineage>
        <taxon>Eukaryota</taxon>
        <taxon>Metazoa</taxon>
        <taxon>Ecdysozoa</taxon>
        <taxon>Arthropoda</taxon>
        <taxon>Hexapoda</taxon>
        <taxon>Insecta</taxon>
        <taxon>Pterygota</taxon>
        <taxon>Neoptera</taxon>
        <taxon>Paraneoptera</taxon>
        <taxon>Psocodea</taxon>
        <taxon>Troctomorpha</taxon>
        <taxon>Phthiraptera</taxon>
        <taxon>Anoplura</taxon>
        <taxon>Polyplacidae</taxon>
        <taxon>Polyplax</taxon>
    </lineage>
</organism>
<feature type="region of interest" description="Disordered" evidence="1">
    <location>
        <begin position="623"/>
        <end position="669"/>
    </location>
</feature>
<reference evidence="2 3" key="1">
    <citation type="submission" date="2023-10" db="EMBL/GenBank/DDBJ databases">
        <title>Genomes of two closely related lineages of the louse Polyplax serrata with different host specificities.</title>
        <authorList>
            <person name="Martinu J."/>
            <person name="Tarabai H."/>
            <person name="Stefka J."/>
            <person name="Hypsa V."/>
        </authorList>
    </citation>
    <scope>NUCLEOTIDE SEQUENCE [LARGE SCALE GENOMIC DNA]</scope>
    <source>
        <strain evidence="2">HR10_N</strain>
    </source>
</reference>
<evidence type="ECO:0000313" key="2">
    <source>
        <dbReference type="EMBL" id="KAK6631852.1"/>
    </source>
</evidence>
<comment type="caution">
    <text evidence="2">The sequence shown here is derived from an EMBL/GenBank/DDBJ whole genome shotgun (WGS) entry which is preliminary data.</text>
</comment>
<dbReference type="InterPro" id="IPR026054">
    <property type="entry name" value="Nucleoporin"/>
</dbReference>
<dbReference type="Proteomes" id="UP001372834">
    <property type="component" value="Unassembled WGS sequence"/>
</dbReference>
<dbReference type="GO" id="GO:0008139">
    <property type="term" value="F:nuclear localization sequence binding"/>
    <property type="evidence" value="ECO:0007669"/>
    <property type="project" value="TreeGrafter"/>
</dbReference>
<dbReference type="GO" id="GO:0005643">
    <property type="term" value="C:nuclear pore"/>
    <property type="evidence" value="ECO:0007669"/>
    <property type="project" value="TreeGrafter"/>
</dbReference>
<sequence length="1839" mass="196277">MAQLPTVLQGPEPVETAELHFKLQCKLKIFEPTTKFSSGYYNLIAVSQHYGLIFVGTLNGFSVIPTKLLKTTISFNEFARKDVVLNSKVTHISVDFTQKFLVVVCNSQSGAVLYVYNISSLASKDMAPVKVLELSKIIQNLTAEVRELMWQPNADGLLMICMSEGSVLSFNPSQKDGSLNKLNSDIQAQCLCWSPKGKQIIVGCSNGTLSQYKPDLKIVKTIPAPPLFNGGVSVVNILWISNYQFAVAYIEKNNPSAFPVITIVNAVKNEPVNVINFDDVTYSSALSRQPQMYMSHQSAWNLIFIGSANGIEVAVLNFKNGATWEQWLLGDASRAELPLNAARQETFPLGMAYDTTAVDNIPWGEGVLPPMPRLLLLSDEGVLSIFNIVNTAANASQLCGPPKEHLNDNIFVTKSPTTAPSLATTVVAPNMDQQKLHPTSQPFSIQSNSGNTKPMIGGFPVQQTPPTRPPEVTISIAGGGVIGGIKDISSLLQQRQQPQQTQPTQQIHFQQVQPQPLQEGINLTSQNLTAASSQNLLQKFSKSTPQVPSTATPVFSFGTPLATSPMGLKPTVTQSTTGFSVGLPVQGLPQIKTSTTQPKIQPTSTPQVDVFAGKTNIQESTPIKAAEPVGKPVTTKTSSLKEKAPESKPEEISGSFKTSSGSNSPGLPELPAVDDSVYWNALHDEIEHFNSELQLLSTRVSSLEYEVGKQDEKISLRKRLDELNDFCKEVKNTTSIQSCEIHSVVTDLMESFGWLEDAKSRNIQRKNPSFVELKRSEELDPISERHMKEIGQLKYYIENQLQQLTSHLEKEWMDHQDNYRMEVKNQMVVPTLEELYKTMHFQLKILSKQRSLVEELKTKLMTKKRKSKSLSAFIEDSPLILPPPQESSRISELSKLADKILHLKINREDQNSSVENWEIMKNQIKARGDRSKKLTSEKQAALRDILSERDMVRIRPVKTTIESSSFLRSMALQKSTQKAMANKNDAKLKEKEKTKLPSSPTKSKTALSPKPKGESKPKPKSEKVENKEKVEVVKKPETPGMFIFGSAPVVQKTVPEEKVKSSMASSTVTGLAKKSENQIKFPEPSQPLKPFISTGSTSTLFGSIENKEEKKAEEPKGLQMFTFGASKPVENIFGKTQPTSVFGGGISIFGSGLTSSVPPVTKSDTLPKSGTNTVVSTTTAQSPAFSFTVSSSTFDNTPELPKMNLLFTPKTQSAGLGTTTTAQSIFSSGTTLTSSTPLFGTNIFGSSKPLTTSASSQTPTQPSVPRSVESKPVEATEISIVLKTPESKNEEVDVVTVDEPKKPEINLESKSPQNVKPTIFGAATTLVQPKITTETLTPSTQTAAVSAQAVSTVQSSPVAATTITFGKPPSTTLTFDSAAPIFGPPSTTTSSAAASFSFASAGAPPLFETSTTTTTTVTTPVTTTTTVTEAITTSTPAVTSSNLFLQSPVPTTQIDKVSSTTPTTNIFGGATSPTNVFGSSTPTSKPIFGQATSPSTPSSGSIFGNANLTPTTNTFGQSSSSTAAFAESVSQTANIFGQLLSESNQSTNLFPTSSATSTTTTNIFSTPKNIFGGGGSTQTTQATASLFGSSSNSSPIFGQSTTPFGQSNTSANVFGQTTSNSFFGQNICSPFGGSSGTAAATSNQSTFGSASFGGKPVFGQNLFGQSSNSTSVFGGSPSSSIFGGATSPSSGTNAFQTTTTTFGSTSPGPFSSSQGSVAETGFKAEGGFQKSLGVFGSPPIFGGGLSSTPAFGASPTFSGAATFGSQPTFGSPQVGFSQLQGSTTFENLASQNTVGFGNLAQQSQSQGFGGFTSTPAFENKPSFGGTSFSSWRSNEDSIK</sequence>
<dbReference type="PANTHER" id="PTHR23193:SF46">
    <property type="entry name" value="NUCLEAR PORE COMPLEX PROTEIN NUP214"/>
    <property type="match status" value="1"/>
</dbReference>
<feature type="compositionally biased region" description="Basic and acidic residues" evidence="1">
    <location>
        <begin position="639"/>
        <end position="651"/>
    </location>
</feature>
<dbReference type="SUPFAM" id="SSF117289">
    <property type="entry name" value="Nucleoporin domain"/>
    <property type="match status" value="1"/>
</dbReference>
<feature type="compositionally biased region" description="Low complexity" evidence="1">
    <location>
        <begin position="996"/>
        <end position="1010"/>
    </location>
</feature>
<gene>
    <name evidence="2" type="ORF">RUM43_013918</name>
</gene>
<feature type="region of interest" description="Disordered" evidence="1">
    <location>
        <begin position="494"/>
        <end position="513"/>
    </location>
</feature>
<name>A0AAN8PHK1_POLSC</name>
<dbReference type="GO" id="GO:0006606">
    <property type="term" value="P:protein import into nucleus"/>
    <property type="evidence" value="ECO:0007669"/>
    <property type="project" value="TreeGrafter"/>
</dbReference>
<feature type="compositionally biased region" description="Low complexity" evidence="1">
    <location>
        <begin position="1801"/>
        <end position="1814"/>
    </location>
</feature>
<dbReference type="GO" id="GO:0017056">
    <property type="term" value="F:structural constituent of nuclear pore"/>
    <property type="evidence" value="ECO:0007669"/>
    <property type="project" value="TreeGrafter"/>
</dbReference>
<protein>
    <recommendedName>
        <fullName evidence="4">Nuclear pore complex protein Nup214</fullName>
    </recommendedName>
</protein>
<feature type="region of interest" description="Disordered" evidence="1">
    <location>
        <begin position="1801"/>
        <end position="1839"/>
    </location>
</feature>
<feature type="compositionally biased region" description="Low complexity" evidence="1">
    <location>
        <begin position="653"/>
        <end position="666"/>
    </location>
</feature>
<accession>A0AAN8PHK1</accession>
<feature type="region of interest" description="Disordered" evidence="1">
    <location>
        <begin position="973"/>
        <end position="1031"/>
    </location>
</feature>
<dbReference type="PANTHER" id="PTHR23193">
    <property type="entry name" value="NUCLEAR PORE COMPLEX PROTEIN NUP"/>
    <property type="match status" value="1"/>
</dbReference>
<evidence type="ECO:0000256" key="1">
    <source>
        <dbReference type="SAM" id="MobiDB-lite"/>
    </source>
</evidence>
<dbReference type="Gene3D" id="2.130.10.10">
    <property type="entry name" value="YVTN repeat-like/Quinoprotein amine dehydrogenase"/>
    <property type="match status" value="1"/>
</dbReference>
<feature type="compositionally biased region" description="Basic and acidic residues" evidence="1">
    <location>
        <begin position="1011"/>
        <end position="1031"/>
    </location>
</feature>